<comment type="similarity">
    <text evidence="2">Belongs to the TrkH potassium transport family.</text>
</comment>
<dbReference type="InterPro" id="IPR004772">
    <property type="entry name" value="TrkH"/>
</dbReference>
<dbReference type="NCBIfam" id="TIGR00933">
    <property type="entry name" value="2a38"/>
    <property type="match status" value="1"/>
</dbReference>
<feature type="transmembrane region" description="Helical" evidence="12">
    <location>
        <begin position="12"/>
        <end position="36"/>
    </location>
</feature>
<evidence type="ECO:0000256" key="4">
    <source>
        <dbReference type="ARBA" id="ARBA00022475"/>
    </source>
</evidence>
<evidence type="ECO:0000256" key="9">
    <source>
        <dbReference type="ARBA" id="ARBA00022989"/>
    </source>
</evidence>
<feature type="transmembrane region" description="Helical" evidence="12">
    <location>
        <begin position="258"/>
        <end position="276"/>
    </location>
</feature>
<evidence type="ECO:0000256" key="5">
    <source>
        <dbReference type="ARBA" id="ARBA00022519"/>
    </source>
</evidence>
<feature type="transmembrane region" description="Helical" evidence="12">
    <location>
        <begin position="157"/>
        <end position="182"/>
    </location>
</feature>
<keyword evidence="6" id="KW-0633">Potassium transport</keyword>
<proteinExistence type="inferred from homology"/>
<keyword evidence="11 12" id="KW-0472">Membrane</keyword>
<dbReference type="InterPro" id="IPR003445">
    <property type="entry name" value="Cat_transpt"/>
</dbReference>
<dbReference type="Proteomes" id="UP001597460">
    <property type="component" value="Unassembled WGS sequence"/>
</dbReference>
<feature type="transmembrane region" description="Helical" evidence="12">
    <location>
        <begin position="351"/>
        <end position="373"/>
    </location>
</feature>
<evidence type="ECO:0000313" key="14">
    <source>
        <dbReference type="Proteomes" id="UP001597460"/>
    </source>
</evidence>
<evidence type="ECO:0000313" key="13">
    <source>
        <dbReference type="EMBL" id="MFD2533407.1"/>
    </source>
</evidence>
<evidence type="ECO:0000256" key="7">
    <source>
        <dbReference type="ARBA" id="ARBA00022692"/>
    </source>
</evidence>
<feature type="transmembrane region" description="Helical" evidence="12">
    <location>
        <begin position="477"/>
        <end position="502"/>
    </location>
</feature>
<evidence type="ECO:0000256" key="1">
    <source>
        <dbReference type="ARBA" id="ARBA00004429"/>
    </source>
</evidence>
<evidence type="ECO:0000256" key="8">
    <source>
        <dbReference type="ARBA" id="ARBA00022958"/>
    </source>
</evidence>
<keyword evidence="3" id="KW-0813">Transport</keyword>
<gene>
    <name evidence="13" type="ORF">ACFSVN_13210</name>
</gene>
<evidence type="ECO:0000256" key="10">
    <source>
        <dbReference type="ARBA" id="ARBA00023065"/>
    </source>
</evidence>
<feature type="transmembrane region" description="Helical" evidence="12">
    <location>
        <begin position="48"/>
        <end position="70"/>
    </location>
</feature>
<dbReference type="PANTHER" id="PTHR32024">
    <property type="entry name" value="TRK SYSTEM POTASSIUM UPTAKE PROTEIN TRKG-RELATED"/>
    <property type="match status" value="1"/>
</dbReference>
<feature type="transmembrane region" description="Helical" evidence="12">
    <location>
        <begin position="82"/>
        <end position="102"/>
    </location>
</feature>
<keyword evidence="9 12" id="KW-1133">Transmembrane helix</keyword>
<reference evidence="14" key="1">
    <citation type="journal article" date="2019" name="Int. J. Syst. Evol. Microbiol.">
        <title>The Global Catalogue of Microorganisms (GCM) 10K type strain sequencing project: providing services to taxonomists for standard genome sequencing and annotation.</title>
        <authorList>
            <consortium name="The Broad Institute Genomics Platform"/>
            <consortium name="The Broad Institute Genome Sequencing Center for Infectious Disease"/>
            <person name="Wu L."/>
            <person name="Ma J."/>
        </authorList>
    </citation>
    <scope>NUCLEOTIDE SEQUENCE [LARGE SCALE GENOMIC DNA]</scope>
    <source>
        <strain evidence="14">KCTC 52042</strain>
    </source>
</reference>
<dbReference type="RefSeq" id="WP_390303650.1">
    <property type="nucleotide sequence ID" value="NZ_JBHULI010000025.1"/>
</dbReference>
<organism evidence="13 14">
    <name type="scientific">Gracilimonas halophila</name>
    <dbReference type="NCBI Taxonomy" id="1834464"/>
    <lineage>
        <taxon>Bacteria</taxon>
        <taxon>Pseudomonadati</taxon>
        <taxon>Balneolota</taxon>
        <taxon>Balneolia</taxon>
        <taxon>Balneolales</taxon>
        <taxon>Balneolaceae</taxon>
        <taxon>Gracilimonas</taxon>
    </lineage>
</organism>
<dbReference type="Pfam" id="PF02386">
    <property type="entry name" value="TrkH"/>
    <property type="match status" value="1"/>
</dbReference>
<keyword evidence="7 12" id="KW-0812">Transmembrane</keyword>
<dbReference type="PIRSF" id="PIRSF006247">
    <property type="entry name" value="TrkH"/>
    <property type="match status" value="1"/>
</dbReference>
<evidence type="ECO:0000256" key="3">
    <source>
        <dbReference type="ARBA" id="ARBA00022448"/>
    </source>
</evidence>
<evidence type="ECO:0000256" key="6">
    <source>
        <dbReference type="ARBA" id="ARBA00022538"/>
    </source>
</evidence>
<keyword evidence="8" id="KW-0630">Potassium</keyword>
<evidence type="ECO:0000256" key="11">
    <source>
        <dbReference type="ARBA" id="ARBA00023136"/>
    </source>
</evidence>
<keyword evidence="4" id="KW-1003">Cell membrane</keyword>
<protein>
    <submittedName>
        <fullName evidence="13">TrkH family potassium uptake protein</fullName>
    </submittedName>
</protein>
<comment type="subcellular location">
    <subcellularLocation>
        <location evidence="1">Cell inner membrane</location>
        <topology evidence="1">Multi-pass membrane protein</topology>
    </subcellularLocation>
</comment>
<feature type="transmembrane region" description="Helical" evidence="12">
    <location>
        <begin position="296"/>
        <end position="315"/>
    </location>
</feature>
<comment type="caution">
    <text evidence="13">The sequence shown here is derived from an EMBL/GenBank/DDBJ whole genome shotgun (WGS) entry which is preliminary data.</text>
</comment>
<evidence type="ECO:0000256" key="12">
    <source>
        <dbReference type="SAM" id="Phobius"/>
    </source>
</evidence>
<feature type="transmembrane region" description="Helical" evidence="12">
    <location>
        <begin position="416"/>
        <end position="439"/>
    </location>
</feature>
<name>A0ABW5JMY4_9BACT</name>
<dbReference type="EMBL" id="JBHULI010000025">
    <property type="protein sequence ID" value="MFD2533407.1"/>
    <property type="molecule type" value="Genomic_DNA"/>
</dbReference>
<sequence>MALIPNSSAPRANIDFLVVLGILGSFIFFMGFALLIPAAVDLIYGEDTWHSFLISAGIAFSVGAGLWYSFKPKNELRVREGFLIVSLTWLSLSLVGALPFVISGVLPSFTDAVFETMSALSTTGSTILGGETSSGFQNPQIEDIPKSFLMWRSLAHWLGGMGIIVLSLAILPLLGIGGMQLFQAESPGPTTDKLTPRVQETAKLLWGVYVAFTFVEFLLLWVHPSMDWFEAINHAFSTMATGGFSTKNASIEAFDSVYIDWVIIIFMFIAGINFAMHFRLLRGDHKSFFANREIRFYTLVIFIGIIIISGSLWLMDKYPILDALRYGAFQVLAIVTTTGFGTDNYEVWNTIAAFFLFLLFFTGGCAGSTGGGIKMIRWMILIRNTGREIKQIIHPKAILPVRIGDQTINQNIQRTVLSFFILYIFIFALGAFIISLFGYDIMSSIGASIAAIGNIGPGWGDFGPTDNFAHLPYLGKWVLIMLMMVGRLEIFTVLIIFSPAFWRQ</sequence>
<keyword evidence="10" id="KW-0406">Ion transport</keyword>
<feature type="transmembrane region" description="Helical" evidence="12">
    <location>
        <begin position="203"/>
        <end position="222"/>
    </location>
</feature>
<keyword evidence="14" id="KW-1185">Reference proteome</keyword>
<evidence type="ECO:0000256" key="2">
    <source>
        <dbReference type="ARBA" id="ARBA00009137"/>
    </source>
</evidence>
<dbReference type="PANTHER" id="PTHR32024:SF2">
    <property type="entry name" value="TRK SYSTEM POTASSIUM UPTAKE PROTEIN TRKG-RELATED"/>
    <property type="match status" value="1"/>
</dbReference>
<accession>A0ABW5JMY4</accession>
<keyword evidence="5" id="KW-0997">Cell inner membrane</keyword>